<reference evidence="8" key="1">
    <citation type="journal article" date="2019" name="Int. J. Syst. Evol. Microbiol.">
        <title>The Global Catalogue of Microorganisms (GCM) 10K type strain sequencing project: providing services to taxonomists for standard genome sequencing and annotation.</title>
        <authorList>
            <consortium name="The Broad Institute Genomics Platform"/>
            <consortium name="The Broad Institute Genome Sequencing Center for Infectious Disease"/>
            <person name="Wu L."/>
            <person name="Ma J."/>
        </authorList>
    </citation>
    <scope>NUCLEOTIDE SEQUENCE [LARGE SCALE GENOMIC DNA]</scope>
    <source>
        <strain evidence="8">CGMCC 1.12482</strain>
    </source>
</reference>
<name>A0ABQ1P6Y4_9GAMM</name>
<evidence type="ECO:0000256" key="2">
    <source>
        <dbReference type="ARBA" id="ARBA00022630"/>
    </source>
</evidence>
<dbReference type="RefSeq" id="WP_150276201.1">
    <property type="nucleotide sequence ID" value="NZ_BMFF01000002.1"/>
</dbReference>
<feature type="domain" description="FAD dependent oxidoreductase" evidence="6">
    <location>
        <begin position="7"/>
        <end position="364"/>
    </location>
</feature>
<evidence type="ECO:0000256" key="1">
    <source>
        <dbReference type="ARBA" id="ARBA00001974"/>
    </source>
</evidence>
<comment type="cofactor">
    <cofactor evidence="1">
        <name>FAD</name>
        <dbReference type="ChEBI" id="CHEBI:57692"/>
    </cofactor>
</comment>
<keyword evidence="4" id="KW-0560">Oxidoreductase</keyword>
<accession>A0ABQ1P6Y4</accession>
<dbReference type="InterPro" id="IPR036188">
    <property type="entry name" value="FAD/NAD-bd_sf"/>
</dbReference>
<evidence type="ECO:0000256" key="3">
    <source>
        <dbReference type="ARBA" id="ARBA00022827"/>
    </source>
</evidence>
<keyword evidence="3" id="KW-0274">FAD</keyword>
<dbReference type="EMBL" id="BMFF01000002">
    <property type="protein sequence ID" value="GGC92120.1"/>
    <property type="molecule type" value="Genomic_DNA"/>
</dbReference>
<dbReference type="PRINTS" id="PR00420">
    <property type="entry name" value="RNGMNOXGNASE"/>
</dbReference>
<gene>
    <name evidence="7" type="ORF">GCM10007418_09650</name>
</gene>
<evidence type="ECO:0000259" key="6">
    <source>
        <dbReference type="Pfam" id="PF01266"/>
    </source>
</evidence>
<dbReference type="Pfam" id="PF01266">
    <property type="entry name" value="DAO"/>
    <property type="match status" value="1"/>
</dbReference>
<comment type="caution">
    <text evidence="7">The sequence shown here is derived from an EMBL/GenBank/DDBJ whole genome shotgun (WGS) entry which is preliminary data.</text>
</comment>
<evidence type="ECO:0000256" key="5">
    <source>
        <dbReference type="ARBA" id="ARBA00037941"/>
    </source>
</evidence>
<dbReference type="InterPro" id="IPR006076">
    <property type="entry name" value="FAD-dep_OxRdtase"/>
</dbReference>
<organism evidence="7 8">
    <name type="scientific">Halopseudomonas salina</name>
    <dbReference type="NCBI Taxonomy" id="1323744"/>
    <lineage>
        <taxon>Bacteria</taxon>
        <taxon>Pseudomonadati</taxon>
        <taxon>Pseudomonadota</taxon>
        <taxon>Gammaproteobacteria</taxon>
        <taxon>Pseudomonadales</taxon>
        <taxon>Pseudomonadaceae</taxon>
        <taxon>Halopseudomonas</taxon>
    </lineage>
</organism>
<dbReference type="Gene3D" id="3.50.50.60">
    <property type="entry name" value="FAD/NAD(P)-binding domain"/>
    <property type="match status" value="1"/>
</dbReference>
<keyword evidence="8" id="KW-1185">Reference proteome</keyword>
<evidence type="ECO:0000313" key="7">
    <source>
        <dbReference type="EMBL" id="GGC92120.1"/>
    </source>
</evidence>
<sequence length="379" mass="40480">MTDIQTVVVGAGVVGLAVAQKLAEAGHEVLVLEQEAWPGQHASSRNSEVIHAGLYYRPGSLKARLCVQGRDLLYPWCVEHGVPHRQIGKLLVAVEEAEVPVLRALQANAADCGTRLEWLDADAVVRAEPEVRAVAGLFSPLTGIVDSHALLQSLEASLQSAGGMVSYRTQVTGVAPGASGFLVRGRSAGESFSLRCRYLINACGVFAQQLAACIENLPASTVPALHLCQGRYLAYSGNSPFSHLVYPVPAANTSGLGVHATLDLAGQVRFGPDVKYLTRIDYDVEDGLVDEFARAVQRYWPGCKPDRLVPGYAGVRAKLSGPGDAPADFVIQDHREHGIEGLIQLFGIESPGLTASLALAREVVMRLDKLYPMTKAPMA</sequence>
<evidence type="ECO:0000256" key="4">
    <source>
        <dbReference type="ARBA" id="ARBA00023002"/>
    </source>
</evidence>
<dbReference type="Proteomes" id="UP000638188">
    <property type="component" value="Unassembled WGS sequence"/>
</dbReference>
<dbReference type="Gene3D" id="3.30.9.10">
    <property type="entry name" value="D-Amino Acid Oxidase, subunit A, domain 2"/>
    <property type="match status" value="1"/>
</dbReference>
<comment type="similarity">
    <text evidence="5">Belongs to the L2HGDH family.</text>
</comment>
<dbReference type="PANTHER" id="PTHR43104">
    <property type="entry name" value="L-2-HYDROXYGLUTARATE DEHYDROGENASE, MITOCHONDRIAL"/>
    <property type="match status" value="1"/>
</dbReference>
<dbReference type="PANTHER" id="PTHR43104:SF4">
    <property type="entry name" value="L-2-HYDROXYGLUTARATE DEHYDROGENASE, MITOCHONDRIAL"/>
    <property type="match status" value="1"/>
</dbReference>
<proteinExistence type="inferred from homology"/>
<evidence type="ECO:0000313" key="8">
    <source>
        <dbReference type="Proteomes" id="UP000638188"/>
    </source>
</evidence>
<protein>
    <recommendedName>
        <fullName evidence="6">FAD dependent oxidoreductase domain-containing protein</fullName>
    </recommendedName>
</protein>
<keyword evidence="2" id="KW-0285">Flavoprotein</keyword>
<dbReference type="SUPFAM" id="SSF51905">
    <property type="entry name" value="FAD/NAD(P)-binding domain"/>
    <property type="match status" value="1"/>
</dbReference>